<organism evidence="1">
    <name type="scientific">marine sediment metagenome</name>
    <dbReference type="NCBI Taxonomy" id="412755"/>
    <lineage>
        <taxon>unclassified sequences</taxon>
        <taxon>metagenomes</taxon>
        <taxon>ecological metagenomes</taxon>
    </lineage>
</organism>
<evidence type="ECO:0008006" key="2">
    <source>
        <dbReference type="Google" id="ProtNLM"/>
    </source>
</evidence>
<dbReference type="Gene3D" id="3.90.226.10">
    <property type="entry name" value="2-enoyl-CoA Hydratase, Chain A, domain 1"/>
    <property type="match status" value="1"/>
</dbReference>
<comment type="caution">
    <text evidence="1">The sequence shown here is derived from an EMBL/GenBank/DDBJ whole genome shotgun (WGS) entry which is preliminary data.</text>
</comment>
<protein>
    <recommendedName>
        <fullName evidence="2">3-hydroxyacyl-CoA dehydrogenase NAD binding domain-containing protein</fullName>
    </recommendedName>
</protein>
<dbReference type="GO" id="GO:0006635">
    <property type="term" value="P:fatty acid beta-oxidation"/>
    <property type="evidence" value="ECO:0007669"/>
    <property type="project" value="TreeGrafter"/>
</dbReference>
<accession>X1FS14</accession>
<dbReference type="PANTHER" id="PTHR11941">
    <property type="entry name" value="ENOYL-COA HYDRATASE-RELATED"/>
    <property type="match status" value="1"/>
</dbReference>
<dbReference type="InterPro" id="IPR029045">
    <property type="entry name" value="ClpP/crotonase-like_dom_sf"/>
</dbReference>
<dbReference type="Pfam" id="PF00378">
    <property type="entry name" value="ECH_1"/>
    <property type="match status" value="1"/>
</dbReference>
<proteinExistence type="predicted"/>
<name>X1FS14_9ZZZZ</name>
<evidence type="ECO:0000313" key="1">
    <source>
        <dbReference type="EMBL" id="GAH35340.1"/>
    </source>
</evidence>
<gene>
    <name evidence="1" type="ORF">S03H2_20220</name>
</gene>
<dbReference type="CDD" id="cd06558">
    <property type="entry name" value="crotonase-like"/>
    <property type="match status" value="1"/>
</dbReference>
<dbReference type="SUPFAM" id="SSF52096">
    <property type="entry name" value="ClpP/crotonase"/>
    <property type="match status" value="1"/>
</dbReference>
<feature type="non-terminal residue" evidence="1">
    <location>
        <position position="114"/>
    </location>
</feature>
<dbReference type="PANTHER" id="PTHR11941:SF54">
    <property type="entry name" value="ENOYL-COA HYDRATASE, MITOCHONDRIAL"/>
    <property type="match status" value="1"/>
</dbReference>
<dbReference type="AlphaFoldDB" id="X1FS14"/>
<sequence length="114" mass="12203">MEREFVNYTIEDKVATLVIDRPPVNALDTKTMEELSEVLDELEKDPNVGAIVITGGGKYAFIAGADVKEMPKLTPELAEEMSAKGQAILTKMEKMGKPVIAAINGLALGGGLEL</sequence>
<dbReference type="InterPro" id="IPR001753">
    <property type="entry name" value="Enoyl-CoA_hydra/iso"/>
</dbReference>
<dbReference type="EMBL" id="BARU01010633">
    <property type="protein sequence ID" value="GAH35340.1"/>
    <property type="molecule type" value="Genomic_DNA"/>
</dbReference>
<reference evidence="1" key="1">
    <citation type="journal article" date="2014" name="Front. Microbiol.">
        <title>High frequency of phylogenetically diverse reductive dehalogenase-homologous genes in deep subseafloor sedimentary metagenomes.</title>
        <authorList>
            <person name="Kawai M."/>
            <person name="Futagami T."/>
            <person name="Toyoda A."/>
            <person name="Takaki Y."/>
            <person name="Nishi S."/>
            <person name="Hori S."/>
            <person name="Arai W."/>
            <person name="Tsubouchi T."/>
            <person name="Morono Y."/>
            <person name="Uchiyama I."/>
            <person name="Ito T."/>
            <person name="Fujiyama A."/>
            <person name="Inagaki F."/>
            <person name="Takami H."/>
        </authorList>
    </citation>
    <scope>NUCLEOTIDE SEQUENCE</scope>
    <source>
        <strain evidence="1">Expedition CK06-06</strain>
    </source>
</reference>
<dbReference type="GO" id="GO:0003824">
    <property type="term" value="F:catalytic activity"/>
    <property type="evidence" value="ECO:0007669"/>
    <property type="project" value="UniProtKB-ARBA"/>
</dbReference>